<feature type="domain" description="Clp1 P-loop" evidence="6">
    <location>
        <begin position="36"/>
        <end position="164"/>
    </location>
</feature>
<dbReference type="GO" id="GO:0005524">
    <property type="term" value="F:ATP binding"/>
    <property type="evidence" value="ECO:0007669"/>
    <property type="project" value="UniProtKB-KW"/>
</dbReference>
<gene>
    <name evidence="7" type="ORF">OJ253_1378</name>
</gene>
<dbReference type="OrthoDB" id="2405412at2759"/>
<accession>A0A9D5HY11</accession>
<comment type="similarity">
    <text evidence="1">Belongs to the Clp1 family. NOL9/GRC3 subfamily.</text>
</comment>
<dbReference type="PANTHER" id="PTHR12755">
    <property type="entry name" value="CLEAVAGE/POLYADENYLATION FACTOR IA SUBUNIT CLP1P"/>
    <property type="match status" value="1"/>
</dbReference>
<keyword evidence="2" id="KW-0808">Transferase</keyword>
<keyword evidence="4" id="KW-0418">Kinase</keyword>
<evidence type="ECO:0000313" key="7">
    <source>
        <dbReference type="EMBL" id="KAJ1609939.1"/>
    </source>
</evidence>
<dbReference type="Gene3D" id="3.40.50.300">
    <property type="entry name" value="P-loop containing nucleotide triphosphate hydrolases"/>
    <property type="match status" value="1"/>
</dbReference>
<keyword evidence="3" id="KW-0547">Nucleotide-binding</keyword>
<dbReference type="PANTHER" id="PTHR12755:SF3">
    <property type="entry name" value="POLYNUCLEOTIDE 5'-HYDROXYL-KINASE NOL9"/>
    <property type="match status" value="1"/>
</dbReference>
<dbReference type="AlphaFoldDB" id="A0A9D5HY11"/>
<dbReference type="SUPFAM" id="SSF52540">
    <property type="entry name" value="P-loop containing nucleoside triphosphate hydrolases"/>
    <property type="match status" value="1"/>
</dbReference>
<comment type="caution">
    <text evidence="7">The sequence shown here is derived from an EMBL/GenBank/DDBJ whole genome shotgun (WGS) entry which is preliminary data.</text>
</comment>
<organism evidence="7">
    <name type="scientific">Cryptosporidium canis</name>
    <dbReference type="NCBI Taxonomy" id="195482"/>
    <lineage>
        <taxon>Eukaryota</taxon>
        <taxon>Sar</taxon>
        <taxon>Alveolata</taxon>
        <taxon>Apicomplexa</taxon>
        <taxon>Conoidasida</taxon>
        <taxon>Coccidia</taxon>
        <taxon>Eucoccidiorida</taxon>
        <taxon>Eimeriorina</taxon>
        <taxon>Cryptosporidiidae</taxon>
        <taxon>Cryptosporidium</taxon>
    </lineage>
</organism>
<evidence type="ECO:0000256" key="4">
    <source>
        <dbReference type="ARBA" id="ARBA00022777"/>
    </source>
</evidence>
<protein>
    <submittedName>
        <fullName evidence="7">GTPase Grc3p-like Pre-mRNA cleavage complex</fullName>
    </submittedName>
</protein>
<dbReference type="EMBL" id="JAPCXC010000029">
    <property type="protein sequence ID" value="KAJ1609939.1"/>
    <property type="molecule type" value="Genomic_DNA"/>
</dbReference>
<dbReference type="InterPro" id="IPR027417">
    <property type="entry name" value="P-loop_NTPase"/>
</dbReference>
<evidence type="ECO:0000256" key="2">
    <source>
        <dbReference type="ARBA" id="ARBA00022679"/>
    </source>
</evidence>
<dbReference type="GO" id="GO:0006396">
    <property type="term" value="P:RNA processing"/>
    <property type="evidence" value="ECO:0007669"/>
    <property type="project" value="InterPro"/>
</dbReference>
<dbReference type="Pfam" id="PF16575">
    <property type="entry name" value="CLP1_P"/>
    <property type="match status" value="1"/>
</dbReference>
<evidence type="ECO:0000259" key="6">
    <source>
        <dbReference type="Pfam" id="PF16575"/>
    </source>
</evidence>
<dbReference type="GO" id="GO:0051731">
    <property type="term" value="F:polynucleotide 5'-hydroxyl-kinase activity"/>
    <property type="evidence" value="ECO:0007669"/>
    <property type="project" value="InterPro"/>
</dbReference>
<dbReference type="InterPro" id="IPR032319">
    <property type="entry name" value="CLP1_P"/>
</dbReference>
<reference evidence="7" key="1">
    <citation type="submission" date="2022-10" db="EMBL/GenBank/DDBJ databases">
        <title>Adaptive evolution leads to modifications in subtelomeric GC content in a zoonotic Cryptosporidium species.</title>
        <authorList>
            <person name="Li J."/>
            <person name="Feng Y."/>
            <person name="Xiao L."/>
        </authorList>
    </citation>
    <scope>NUCLEOTIDE SEQUENCE</scope>
    <source>
        <strain evidence="7">33844</strain>
    </source>
</reference>
<sequence length="427" mass="48430">MNKKLIFPPDWHEFSNLILQRSSGLENETCSILLIGPKNSGKTTFSLKIAGEILSNNKNLLNHIYILDCDIGQPLISPSRCIKLVRWKITDISIKNSNNINIFPEVMFYIGGNSPIVYPLRYLLGLKQCFEYLKTLEENITLILNIPGWITGVGLDISSVITAFCIDISNSVYIGFTKEFEQITAGSNYKNFNRDGFLLFPSFDINLVRNAKNLEILIDNRLKTRLFVNTLSDLFSILQISEQKRNTNPLNFFDEYIGYHSIGRSIFKHFCKTVHFPFSSICIIPCPGTTLLCEQLKYQMPYRLTNSVVALCIFKDDDHQFIPDFSIDGHKLNILDTDIIFPCIGFGIVHHINYQSNSVVLTTPYWIPTDTLSEVNALQLTEIMLPQNVSGTSKPYVCKKKLVVKGISSGGKVPSNRKNVKRKIHNA</sequence>
<evidence type="ECO:0000256" key="1">
    <source>
        <dbReference type="ARBA" id="ARBA00011003"/>
    </source>
</evidence>
<dbReference type="InterPro" id="IPR045116">
    <property type="entry name" value="Clp1/Grc3"/>
</dbReference>
<evidence type="ECO:0000256" key="5">
    <source>
        <dbReference type="ARBA" id="ARBA00022840"/>
    </source>
</evidence>
<proteinExistence type="inferred from homology"/>
<name>A0A9D5HY11_9CRYT</name>
<dbReference type="Proteomes" id="UP001067231">
    <property type="component" value="Unassembled WGS sequence"/>
</dbReference>
<keyword evidence="5" id="KW-0067">ATP-binding</keyword>
<evidence type="ECO:0000256" key="3">
    <source>
        <dbReference type="ARBA" id="ARBA00022741"/>
    </source>
</evidence>